<accession>A0ABP9Z771</accession>
<sequence>MRIIKNLVYDYILDEIFINQVRKDIPENIIGLEDFEAIPELQATLDTLIQPIKNRLPRVPVTRIEVTKNSLIILNILSLQELQNLPIQKGKMFLNGLYTDGYTCRVLFARNVPRQGPESSIKLELSDFNEGEIGDCFRTCFLDPGRKSAYTAYYGNNEVRSLSTTQYYSLSGAPGRSKQEDSLKIEQGIKLLETNIPSPRTAAIANYNNYLTYMLVNLNAFFDFYNFRTASMNWRNYIGKQCAIKEACNILINGGKKYNPNKRKKTKKNRPHQPVDIRRANYKNRFTEGDSTKMPLVVFGDGLKGKSHVKFKGRRTGVSEIIYRQLKRREKLGEVLVLDINEFRTSSPGEIPLQIRRYFNKSFRYIEAYSEEKDVDAAFALVKDFSKRQKSHRKLRENQYIFLFSSRLMAYTQFKLQCTLINLTDIALPEIRNHLINVKNDLLTDDDIKDHPWIYKGADISEMFREYQLTVSNIIEKHGSLPVESYIHELTSLTHILFLCKNQHSEVAERIFSLNLLKELSSSSELSRFRIIGQRRYSTRFDGSGFSRLILGLINLIQKLPKSPLNDYMQMTESELWSTYFDPMLSSVISDPDRSVHLRWTNSIPAENGKSRPDAVISEKPQFVFGSSRGYGEAKVLQGSCSKLLCLDTLHLAIFTKNFIDINKLDGALAFQIHGFNITFYLTQIVKFEEAAKLQGSTHVCLVKRDFKVMILKWLAFGDFHVTFCRSIRK</sequence>
<comment type="caution">
    <text evidence="1">The sequence shown here is derived from an EMBL/GenBank/DDBJ whole genome shotgun (WGS) entry which is preliminary data.</text>
</comment>
<name>A0ABP9Z771_9FUNG</name>
<reference evidence="1 2" key="1">
    <citation type="submission" date="2024-04" db="EMBL/GenBank/DDBJ databases">
        <title>genome sequences of Mucor flavus KT1a and Helicostylum pulchrum KT1b strains isolated from the surface of a dry-aged beef.</title>
        <authorList>
            <person name="Toyotome T."/>
            <person name="Hosono M."/>
            <person name="Torimaru M."/>
            <person name="Fukuda K."/>
            <person name="Mikami N."/>
        </authorList>
    </citation>
    <scope>NUCLEOTIDE SEQUENCE [LARGE SCALE GENOMIC DNA]</scope>
    <source>
        <strain evidence="1 2">KT1a</strain>
    </source>
</reference>
<keyword evidence="2" id="KW-1185">Reference proteome</keyword>
<evidence type="ECO:0000313" key="1">
    <source>
        <dbReference type="EMBL" id="GAA5814975.1"/>
    </source>
</evidence>
<gene>
    <name evidence="1" type="ORF">MFLAVUS_008479</name>
</gene>
<dbReference type="Proteomes" id="UP001473302">
    <property type="component" value="Unassembled WGS sequence"/>
</dbReference>
<organism evidence="1 2">
    <name type="scientific">Mucor flavus</name>
    <dbReference type="NCBI Taxonomy" id="439312"/>
    <lineage>
        <taxon>Eukaryota</taxon>
        <taxon>Fungi</taxon>
        <taxon>Fungi incertae sedis</taxon>
        <taxon>Mucoromycota</taxon>
        <taxon>Mucoromycotina</taxon>
        <taxon>Mucoromycetes</taxon>
        <taxon>Mucorales</taxon>
        <taxon>Mucorineae</taxon>
        <taxon>Mucoraceae</taxon>
        <taxon>Mucor</taxon>
    </lineage>
</organism>
<protein>
    <submittedName>
        <fullName evidence="1">Uncharacterized protein</fullName>
    </submittedName>
</protein>
<evidence type="ECO:0000313" key="2">
    <source>
        <dbReference type="Proteomes" id="UP001473302"/>
    </source>
</evidence>
<proteinExistence type="predicted"/>
<dbReference type="EMBL" id="BAABUK010000023">
    <property type="protein sequence ID" value="GAA5814975.1"/>
    <property type="molecule type" value="Genomic_DNA"/>
</dbReference>